<protein>
    <submittedName>
        <fullName evidence="2">Uncharacterized protein</fullName>
    </submittedName>
</protein>
<name>A0A1Y2HKQ5_9FUNG</name>
<dbReference type="Proteomes" id="UP000193411">
    <property type="component" value="Unassembled WGS sequence"/>
</dbReference>
<sequence length="241" mass="26688">MAAADCTGGRTGPLRYAQYLAQVRHETDSLTTLHQPLDNGAGSLHMIPRQWVTAIDSVPRLKEAWAKESEPGRRFHGISRQMMVDIETNKTLERYVGLWLQNPELAFVYGGWWYPYGAAILEEPQCGDLRKQADVGQGAWDKKHNVSTGFWEVSRCIFGDLYDDWGLQDRIKAWDATYAVVKGWGGVQGVDGVGLGAGAVAGIVVGGLVFVCVVVVFVSRLFSSPDWTTSKEDKRSRPDEP</sequence>
<dbReference type="InterPro" id="IPR023346">
    <property type="entry name" value="Lysozyme-like_dom_sf"/>
</dbReference>
<evidence type="ECO:0000313" key="2">
    <source>
        <dbReference type="EMBL" id="ORZ35187.1"/>
    </source>
</evidence>
<comment type="caution">
    <text evidence="2">The sequence shown here is derived from an EMBL/GenBank/DDBJ whole genome shotgun (WGS) entry which is preliminary data.</text>
</comment>
<keyword evidence="3" id="KW-1185">Reference proteome</keyword>
<evidence type="ECO:0000313" key="3">
    <source>
        <dbReference type="Proteomes" id="UP000193411"/>
    </source>
</evidence>
<dbReference type="OrthoDB" id="5579373at2759"/>
<dbReference type="STRING" id="765915.A0A1Y2HKQ5"/>
<keyword evidence="1" id="KW-1133">Transmembrane helix</keyword>
<evidence type="ECO:0000256" key="1">
    <source>
        <dbReference type="SAM" id="Phobius"/>
    </source>
</evidence>
<reference evidence="2 3" key="1">
    <citation type="submission" date="2016-07" db="EMBL/GenBank/DDBJ databases">
        <title>Pervasive Adenine N6-methylation of Active Genes in Fungi.</title>
        <authorList>
            <consortium name="DOE Joint Genome Institute"/>
            <person name="Mondo S.J."/>
            <person name="Dannebaum R.O."/>
            <person name="Kuo R.C."/>
            <person name="Labutti K."/>
            <person name="Haridas S."/>
            <person name="Kuo A."/>
            <person name="Salamov A."/>
            <person name="Ahrendt S.R."/>
            <person name="Lipzen A."/>
            <person name="Sullivan W."/>
            <person name="Andreopoulos W.B."/>
            <person name="Clum A."/>
            <person name="Lindquist E."/>
            <person name="Daum C."/>
            <person name="Ramamoorthy G.K."/>
            <person name="Gryganskyi A."/>
            <person name="Culley D."/>
            <person name="Magnuson J.K."/>
            <person name="James T.Y."/>
            <person name="O'Malley M.A."/>
            <person name="Stajich J.E."/>
            <person name="Spatafora J.W."/>
            <person name="Visel A."/>
            <person name="Grigoriev I.V."/>
        </authorList>
    </citation>
    <scope>NUCLEOTIDE SEQUENCE [LARGE SCALE GENOMIC DNA]</scope>
    <source>
        <strain evidence="2 3">PL171</strain>
    </source>
</reference>
<feature type="transmembrane region" description="Helical" evidence="1">
    <location>
        <begin position="195"/>
        <end position="218"/>
    </location>
</feature>
<accession>A0A1Y2HKQ5</accession>
<proteinExistence type="predicted"/>
<organism evidence="2 3">
    <name type="scientific">Catenaria anguillulae PL171</name>
    <dbReference type="NCBI Taxonomy" id="765915"/>
    <lineage>
        <taxon>Eukaryota</taxon>
        <taxon>Fungi</taxon>
        <taxon>Fungi incertae sedis</taxon>
        <taxon>Blastocladiomycota</taxon>
        <taxon>Blastocladiomycetes</taxon>
        <taxon>Blastocladiales</taxon>
        <taxon>Catenariaceae</taxon>
        <taxon>Catenaria</taxon>
    </lineage>
</organism>
<gene>
    <name evidence="2" type="ORF">BCR44DRAFT_34367</name>
</gene>
<dbReference type="SUPFAM" id="SSF53955">
    <property type="entry name" value="Lysozyme-like"/>
    <property type="match status" value="1"/>
</dbReference>
<keyword evidence="1" id="KW-0472">Membrane</keyword>
<dbReference type="AlphaFoldDB" id="A0A1Y2HKQ5"/>
<dbReference type="EMBL" id="MCFL01000023">
    <property type="protein sequence ID" value="ORZ35187.1"/>
    <property type="molecule type" value="Genomic_DNA"/>
</dbReference>
<keyword evidence="1" id="KW-0812">Transmembrane</keyword>